<accession>A0A4Q2ULH9</accession>
<reference evidence="4 5" key="1">
    <citation type="submission" date="2019-01" db="EMBL/GenBank/DDBJ databases">
        <title>Spirosoma flava sp. nov., a propanil-degrading bacterium isolated from herbicide-contaminated soil.</title>
        <authorList>
            <person name="Zhang L."/>
            <person name="Jiang J.-D."/>
        </authorList>
    </citation>
    <scope>NUCLEOTIDE SEQUENCE [LARGE SCALE GENOMIC DNA]</scope>
    <source>
        <strain evidence="4 5">TY50</strain>
    </source>
</reference>
<gene>
    <name evidence="4" type="ORF">EQG79_09400</name>
</gene>
<comment type="caution">
    <text evidence="4">The sequence shown here is derived from an EMBL/GenBank/DDBJ whole genome shotgun (WGS) entry which is preliminary data.</text>
</comment>
<dbReference type="InterPro" id="IPR002104">
    <property type="entry name" value="Integrase_catalytic"/>
</dbReference>
<feature type="transmembrane region" description="Helical" evidence="2">
    <location>
        <begin position="480"/>
        <end position="499"/>
    </location>
</feature>
<dbReference type="InterPro" id="IPR013762">
    <property type="entry name" value="Integrase-like_cat_sf"/>
</dbReference>
<dbReference type="PROSITE" id="PS51898">
    <property type="entry name" value="TYR_RECOMBINASE"/>
    <property type="match status" value="1"/>
</dbReference>
<keyword evidence="2" id="KW-1133">Transmembrane helix</keyword>
<evidence type="ECO:0000256" key="1">
    <source>
        <dbReference type="ARBA" id="ARBA00023172"/>
    </source>
</evidence>
<dbReference type="GO" id="GO:0003677">
    <property type="term" value="F:DNA binding"/>
    <property type="evidence" value="ECO:0007669"/>
    <property type="project" value="InterPro"/>
</dbReference>
<dbReference type="EMBL" id="SBLB01000002">
    <property type="protein sequence ID" value="RYC70076.1"/>
    <property type="molecule type" value="Genomic_DNA"/>
</dbReference>
<dbReference type="InterPro" id="IPR011010">
    <property type="entry name" value="DNA_brk_join_enz"/>
</dbReference>
<dbReference type="Proteomes" id="UP000290407">
    <property type="component" value="Unassembled WGS sequence"/>
</dbReference>
<proteinExistence type="predicted"/>
<feature type="domain" description="Tyr recombinase" evidence="3">
    <location>
        <begin position="5"/>
        <end position="182"/>
    </location>
</feature>
<dbReference type="AlphaFoldDB" id="A0A4Q2ULH9"/>
<evidence type="ECO:0000259" key="3">
    <source>
        <dbReference type="PROSITE" id="PS51898"/>
    </source>
</evidence>
<dbReference type="GO" id="GO:0006310">
    <property type="term" value="P:DNA recombination"/>
    <property type="evidence" value="ECO:0007669"/>
    <property type="project" value="UniProtKB-KW"/>
</dbReference>
<dbReference type="PANTHER" id="PTHR30349">
    <property type="entry name" value="PHAGE INTEGRASE-RELATED"/>
    <property type="match status" value="1"/>
</dbReference>
<dbReference type="PANTHER" id="PTHR30349:SF64">
    <property type="entry name" value="PROPHAGE INTEGRASE INTD-RELATED"/>
    <property type="match status" value="1"/>
</dbReference>
<dbReference type="Pfam" id="PF00589">
    <property type="entry name" value="Phage_integrase"/>
    <property type="match status" value="1"/>
</dbReference>
<keyword evidence="1" id="KW-0233">DNA recombination</keyword>
<evidence type="ECO:0000313" key="4">
    <source>
        <dbReference type="EMBL" id="RYC70076.1"/>
    </source>
</evidence>
<keyword evidence="2" id="KW-0472">Membrane</keyword>
<dbReference type="Gene3D" id="1.10.443.10">
    <property type="entry name" value="Intergrase catalytic core"/>
    <property type="match status" value="1"/>
</dbReference>
<dbReference type="SUPFAM" id="SSF56349">
    <property type="entry name" value="DNA breaking-rejoining enzymes"/>
    <property type="match status" value="1"/>
</dbReference>
<keyword evidence="5" id="KW-1185">Reference proteome</keyword>
<dbReference type="RefSeq" id="WP_129601304.1">
    <property type="nucleotide sequence ID" value="NZ_SBLB01000002.1"/>
</dbReference>
<dbReference type="InterPro" id="IPR050090">
    <property type="entry name" value="Tyrosine_recombinase_XerCD"/>
</dbReference>
<dbReference type="SUPFAM" id="SSF52540">
    <property type="entry name" value="P-loop containing nucleoside triphosphate hydrolases"/>
    <property type="match status" value="1"/>
</dbReference>
<dbReference type="Gene3D" id="3.40.50.300">
    <property type="entry name" value="P-loop containing nucleotide triphosphate hydrolases"/>
    <property type="match status" value="1"/>
</dbReference>
<evidence type="ECO:0000256" key="2">
    <source>
        <dbReference type="SAM" id="Phobius"/>
    </source>
</evidence>
<dbReference type="GO" id="GO:0015074">
    <property type="term" value="P:DNA integration"/>
    <property type="evidence" value="ECO:0007669"/>
    <property type="project" value="InterPro"/>
</dbReference>
<name>A0A4Q2ULH9_9BACT</name>
<dbReference type="Pfam" id="PF13191">
    <property type="entry name" value="AAA_16"/>
    <property type="match status" value="1"/>
</dbReference>
<evidence type="ECO:0000313" key="5">
    <source>
        <dbReference type="Proteomes" id="UP000290407"/>
    </source>
</evidence>
<dbReference type="InterPro" id="IPR027417">
    <property type="entry name" value="P-loop_NTPase"/>
</dbReference>
<dbReference type="InterPro" id="IPR041664">
    <property type="entry name" value="AAA_16"/>
</dbReference>
<organism evidence="4 5">
    <name type="scientific">Spirosoma sordidisoli</name>
    <dbReference type="NCBI Taxonomy" id="2502893"/>
    <lineage>
        <taxon>Bacteria</taxon>
        <taxon>Pseudomonadati</taxon>
        <taxon>Bacteroidota</taxon>
        <taxon>Cytophagia</taxon>
        <taxon>Cytophagales</taxon>
        <taxon>Cytophagaceae</taxon>
        <taxon>Spirosoma</taxon>
    </lineage>
</organism>
<sequence length="507" mass="57485">MEAQQEEKFLTIQETERVISYIHNPAHLVQVLLLVDAGLRVTEAIGLQWSDIDVRKKLVRVRSLKKRGKETYRLLPMSERLFAAVARLVEKKGRSGKYLFPGNGNDRPVTRASVNKWMRQLSDEHPDVPHLHPHRFRHTFATNLRANGAELADIRDLLGHEKLQTSTIYAHADRDRLRGLIEASTPRPTRWARLHRALRSTLFPATQARINLPAMLIPDLVGRDEEARRIQQLISNKVSVILVGPTGIGKSFLLESLSYPGKVLEIDDVSDFKKSIASALIHLLGSREAVAELLYKTTDADAVRAKVSKESLPSLCKLLTDCCDRKEYVLLINDIDRITPTVVKALEQLKDHFVIVTSARRIPLDKSSFLWNFEKIELTPLSRPDSLRLLHRLTADLAMNGTEWIQNKIWDTSAGNPRMITELAERIRQEPVIDSYVVDTICNEYLGRQTQEIDASPFLLLLFGGLIILKYVGRESGEDGLTFIGSAIMALLLFARYFVRGSKRKNL</sequence>
<protein>
    <recommendedName>
        <fullName evidence="3">Tyr recombinase domain-containing protein</fullName>
    </recommendedName>
</protein>
<keyword evidence="2" id="KW-0812">Transmembrane</keyword>